<keyword evidence="8" id="KW-1185">Reference proteome</keyword>
<evidence type="ECO:0000313" key="8">
    <source>
        <dbReference type="Proteomes" id="UP000433788"/>
    </source>
</evidence>
<gene>
    <name evidence="7" type="ORF">GH984_10570</name>
</gene>
<feature type="domain" description="HTH gntR-type" evidence="6">
    <location>
        <begin position="14"/>
        <end position="82"/>
    </location>
</feature>
<dbReference type="EMBL" id="WJPP01000007">
    <property type="protein sequence ID" value="MRH79141.1"/>
    <property type="molecule type" value="Genomic_DNA"/>
</dbReference>
<dbReference type="InterPro" id="IPR004839">
    <property type="entry name" value="Aminotransferase_I/II_large"/>
</dbReference>
<evidence type="ECO:0000256" key="2">
    <source>
        <dbReference type="ARBA" id="ARBA00022898"/>
    </source>
</evidence>
<dbReference type="GO" id="GO:0008483">
    <property type="term" value="F:transaminase activity"/>
    <property type="evidence" value="ECO:0007669"/>
    <property type="project" value="UniProtKB-KW"/>
</dbReference>
<evidence type="ECO:0000256" key="5">
    <source>
        <dbReference type="ARBA" id="ARBA00023163"/>
    </source>
</evidence>
<dbReference type="InterPro" id="IPR051446">
    <property type="entry name" value="HTH_trans_reg/aminotransferase"/>
</dbReference>
<dbReference type="Proteomes" id="UP000433788">
    <property type="component" value="Unassembled WGS sequence"/>
</dbReference>
<dbReference type="PANTHER" id="PTHR46577">
    <property type="entry name" value="HTH-TYPE TRANSCRIPTIONAL REGULATORY PROTEIN GABR"/>
    <property type="match status" value="1"/>
</dbReference>
<organism evidence="7 8">
    <name type="scientific">Spiribacter salilacus</name>
    <dbReference type="NCBI Taxonomy" id="2664894"/>
    <lineage>
        <taxon>Bacteria</taxon>
        <taxon>Pseudomonadati</taxon>
        <taxon>Pseudomonadota</taxon>
        <taxon>Gammaproteobacteria</taxon>
        <taxon>Chromatiales</taxon>
        <taxon>Ectothiorhodospiraceae</taxon>
        <taxon>Spiribacter</taxon>
    </lineage>
</organism>
<evidence type="ECO:0000256" key="4">
    <source>
        <dbReference type="ARBA" id="ARBA00023125"/>
    </source>
</evidence>
<dbReference type="Pfam" id="PF00392">
    <property type="entry name" value="GntR"/>
    <property type="match status" value="1"/>
</dbReference>
<dbReference type="Gene3D" id="1.10.10.10">
    <property type="entry name" value="Winged helix-like DNA-binding domain superfamily/Winged helix DNA-binding domain"/>
    <property type="match status" value="1"/>
</dbReference>
<dbReference type="Pfam" id="PF00155">
    <property type="entry name" value="Aminotran_1_2"/>
    <property type="match status" value="1"/>
</dbReference>
<dbReference type="SUPFAM" id="SSF46785">
    <property type="entry name" value="Winged helix' DNA-binding domain"/>
    <property type="match status" value="1"/>
</dbReference>
<comment type="similarity">
    <text evidence="1">In the C-terminal section; belongs to the class-I pyridoxal-phosphate-dependent aminotransferase family.</text>
</comment>
<dbReference type="AlphaFoldDB" id="A0A6N7QRQ1"/>
<name>A0A6N7QRQ1_9GAMM</name>
<dbReference type="RefSeq" id="WP_153720196.1">
    <property type="nucleotide sequence ID" value="NZ_WJPP01000007.1"/>
</dbReference>
<evidence type="ECO:0000256" key="1">
    <source>
        <dbReference type="ARBA" id="ARBA00005384"/>
    </source>
</evidence>
<comment type="caution">
    <text evidence="7">The sequence shown here is derived from an EMBL/GenBank/DDBJ whole genome shotgun (WGS) entry which is preliminary data.</text>
</comment>
<dbReference type="InterPro" id="IPR036390">
    <property type="entry name" value="WH_DNA-bd_sf"/>
</dbReference>
<accession>A0A6N7QRQ1</accession>
<sequence>MWSKLLELSHDNDVGLQQQIREGIVRAILERQLRPGTLLPSSRELAHQLGVARNTVVLAYEHLVDAQYLLPRERVGYFVNPDMLPALPITEENTSPADTQSPLTNWHDRLVIHPSGQRNIRKPIDWQHYEYPFIYGQMDPELFPLKALRECFRKALSQHAGTSLARDFVDADDVGLIEQLQSKVLPRRGVWTGSENILITMGAQNALYILAELLINAETKIGIEEPGYPDARNIFALRSENLIPLPVDEYGLIVGPHLSELDYLYVTPSHQSPTTVTMPLSRREELLRIAKQYKFTIIEDDYDSELNFTGAPTPALKSLDEQDQVLYVGSLSKTMDPGMRIGFLVAPETLIHEARALRRLMLRHPPANNQHAIALFLSLGYHNTLVQRLSRVYRERWEKMAEVLDRYLPEFTHTPTFGGTSFWMHGPKTLNSSELVARAAKEGIFFESGDVNFMSQPPPMHFFRLGFSVIRTERIEPGIQRLANLVHSL</sequence>
<reference evidence="7 8" key="1">
    <citation type="submission" date="2019-11" db="EMBL/GenBank/DDBJ databases">
        <authorList>
            <person name="Zhang X.Y."/>
        </authorList>
    </citation>
    <scope>NUCLEOTIDE SEQUENCE [LARGE SCALE GENOMIC DNA]</scope>
    <source>
        <strain evidence="7 8">C176</strain>
    </source>
</reference>
<dbReference type="InterPro" id="IPR015424">
    <property type="entry name" value="PyrdxlP-dep_Trfase"/>
</dbReference>
<dbReference type="PANTHER" id="PTHR46577:SF1">
    <property type="entry name" value="HTH-TYPE TRANSCRIPTIONAL REGULATORY PROTEIN GABR"/>
    <property type="match status" value="1"/>
</dbReference>
<keyword evidence="4" id="KW-0238">DNA-binding</keyword>
<dbReference type="Gene3D" id="3.40.640.10">
    <property type="entry name" value="Type I PLP-dependent aspartate aminotransferase-like (Major domain)"/>
    <property type="match status" value="1"/>
</dbReference>
<evidence type="ECO:0000259" key="6">
    <source>
        <dbReference type="PROSITE" id="PS50949"/>
    </source>
</evidence>
<dbReference type="GO" id="GO:0003677">
    <property type="term" value="F:DNA binding"/>
    <property type="evidence" value="ECO:0007669"/>
    <property type="project" value="UniProtKB-KW"/>
</dbReference>
<evidence type="ECO:0000313" key="7">
    <source>
        <dbReference type="EMBL" id="MRH79141.1"/>
    </source>
</evidence>
<dbReference type="PROSITE" id="PS50949">
    <property type="entry name" value="HTH_GNTR"/>
    <property type="match status" value="1"/>
</dbReference>
<dbReference type="GO" id="GO:0003700">
    <property type="term" value="F:DNA-binding transcription factor activity"/>
    <property type="evidence" value="ECO:0007669"/>
    <property type="project" value="InterPro"/>
</dbReference>
<dbReference type="InterPro" id="IPR036388">
    <property type="entry name" value="WH-like_DNA-bd_sf"/>
</dbReference>
<evidence type="ECO:0000256" key="3">
    <source>
        <dbReference type="ARBA" id="ARBA00023015"/>
    </source>
</evidence>
<dbReference type="CDD" id="cd07377">
    <property type="entry name" value="WHTH_GntR"/>
    <property type="match status" value="1"/>
</dbReference>
<proteinExistence type="inferred from homology"/>
<keyword evidence="7" id="KW-0808">Transferase</keyword>
<keyword evidence="5" id="KW-0804">Transcription</keyword>
<protein>
    <submittedName>
        <fullName evidence="7">Aminotransferase class I/II-fold pyridoxal phosphate-dependent enzyme</fullName>
    </submittedName>
</protein>
<dbReference type="SUPFAM" id="SSF53383">
    <property type="entry name" value="PLP-dependent transferases"/>
    <property type="match status" value="1"/>
</dbReference>
<dbReference type="InterPro" id="IPR000524">
    <property type="entry name" value="Tscrpt_reg_HTH_GntR"/>
</dbReference>
<keyword evidence="2" id="KW-0663">Pyridoxal phosphate</keyword>
<keyword evidence="3" id="KW-0805">Transcription regulation</keyword>
<dbReference type="GO" id="GO:0030170">
    <property type="term" value="F:pyridoxal phosphate binding"/>
    <property type="evidence" value="ECO:0007669"/>
    <property type="project" value="InterPro"/>
</dbReference>
<dbReference type="InterPro" id="IPR015421">
    <property type="entry name" value="PyrdxlP-dep_Trfase_major"/>
</dbReference>
<dbReference type="CDD" id="cd00609">
    <property type="entry name" value="AAT_like"/>
    <property type="match status" value="1"/>
</dbReference>
<keyword evidence="7" id="KW-0032">Aminotransferase</keyword>
<dbReference type="SMART" id="SM00345">
    <property type="entry name" value="HTH_GNTR"/>
    <property type="match status" value="1"/>
</dbReference>